<protein>
    <submittedName>
        <fullName evidence="3">DEKNAAC105549</fullName>
    </submittedName>
</protein>
<dbReference type="OrthoDB" id="4090074at2759"/>
<evidence type="ECO:0000313" key="3">
    <source>
        <dbReference type="EMBL" id="VEU24431.1"/>
    </source>
</evidence>
<evidence type="ECO:0000313" key="4">
    <source>
        <dbReference type="Proteomes" id="UP000290900"/>
    </source>
</evidence>
<gene>
    <name evidence="3" type="ORF">BRENAR_LOCUS5159</name>
</gene>
<dbReference type="Pfam" id="PF10214">
    <property type="entry name" value="Rrn6_beta-prop"/>
    <property type="match status" value="1"/>
</dbReference>
<feature type="compositionally biased region" description="Low complexity" evidence="1">
    <location>
        <begin position="727"/>
        <end position="739"/>
    </location>
</feature>
<organism evidence="3 4">
    <name type="scientific">Brettanomyces naardenensis</name>
    <name type="common">Yeast</name>
    <dbReference type="NCBI Taxonomy" id="13370"/>
    <lineage>
        <taxon>Eukaryota</taxon>
        <taxon>Fungi</taxon>
        <taxon>Dikarya</taxon>
        <taxon>Ascomycota</taxon>
        <taxon>Saccharomycotina</taxon>
        <taxon>Pichiomycetes</taxon>
        <taxon>Pichiales</taxon>
        <taxon>Pichiaceae</taxon>
        <taxon>Brettanomyces</taxon>
    </lineage>
</organism>
<sequence>MLPHDDHIGIQLTYGLEGSAALNVEAAIGDRKDTVHNALSLARCRRKHRAQLRCIPDSFRVVSRSRKDSAANDYAQMSVNANTDIVSSIFPPSLVNQVDLSEPTSGSGSYDPTFGNLIAVCDINGMNRLRMKLLVIAASGEGKDVITFCLIDKSKDIRPDMAVAPPFKNTYAVSISSRIKQIELEQVTPQAVVAAVRTDDTIYMLRLLITKFGSLEINKIDEISKEAVAGEELAWVSMDIVDHRLVGVLDIMGNFAVFKLTAGRPPFYSRCLKQQLEFSTFNDPTELSHFKRIIFNREKERFYLISRTSLHEFNLKNGSLRCRVIAGAWTKILDFVAVDLQRCLFVMLTSKELILVDASHGFKRLLAWKHYLSESDSSWKVNLVEASENREYIFLIRSQIINLNYAIEMNVGEKGISSPRIIDDTYYVLTHPSRPVQSLVSWKVAEGLYVCFQILSDLEISSCLLKLSTEENKFTYPTDPSNVVIPDINSDSGIAAKNVFAKLPDFKDPEKRDVCQELCLSFKKLLKEEEGSFSRFLSECCAIPSGALPKNRRFLNDILQLMEYFHSLDQGISLSFDPEVWRVSERKETQKIENFDGFNEFQEISKFFQRLQPSGKETDVSRILSMCLSLSLITVTKRQPDDRHVSQEIEDIEKRLPDDIQGIVSSFETDMNLPSKFDDVDESVGMSQLQVGSSQEISIPQVSQSSQHRLRPKNKLFARKSVLQVGMSQRSEMSSQSERLPPAILDSQESVRVSSSQTASQGIHMSQNGRPAKKRKKKKTGFM</sequence>
<dbReference type="PANTHER" id="PTHR28221:SF2">
    <property type="entry name" value="RNA POLYMERASE I-SPECIFIC TRANSCRIPTION INITIATION FACTOR RRN6"/>
    <property type="match status" value="1"/>
</dbReference>
<feature type="domain" description="RRN6 beta-propeller" evidence="2">
    <location>
        <begin position="111"/>
        <end position="417"/>
    </location>
</feature>
<feature type="region of interest" description="Disordered" evidence="1">
    <location>
        <begin position="727"/>
        <end position="783"/>
    </location>
</feature>
<proteinExistence type="predicted"/>
<dbReference type="InterPro" id="IPR019350">
    <property type="entry name" value="RNA_pol_I-sp_TIF_RRN6-like"/>
</dbReference>
<dbReference type="Proteomes" id="UP000290900">
    <property type="component" value="Unassembled WGS sequence"/>
</dbReference>
<feature type="compositionally biased region" description="Basic residues" evidence="1">
    <location>
        <begin position="771"/>
        <end position="783"/>
    </location>
</feature>
<keyword evidence="4" id="KW-1185">Reference proteome</keyword>
<dbReference type="InterPro" id="IPR048535">
    <property type="entry name" value="RRN6_beta-prop"/>
</dbReference>
<evidence type="ECO:0000259" key="2">
    <source>
        <dbReference type="Pfam" id="PF10214"/>
    </source>
</evidence>
<name>A0A448YU41_BRENA</name>
<feature type="compositionally biased region" description="Polar residues" evidence="1">
    <location>
        <begin position="690"/>
        <end position="707"/>
    </location>
</feature>
<dbReference type="AlphaFoldDB" id="A0A448YU41"/>
<dbReference type="EMBL" id="CAACVR010000076">
    <property type="protein sequence ID" value="VEU24431.1"/>
    <property type="molecule type" value="Genomic_DNA"/>
</dbReference>
<evidence type="ECO:0000256" key="1">
    <source>
        <dbReference type="SAM" id="MobiDB-lite"/>
    </source>
</evidence>
<dbReference type="GO" id="GO:0001163">
    <property type="term" value="F:RNA polymerase I transcription regulatory region sequence-specific DNA binding"/>
    <property type="evidence" value="ECO:0007669"/>
    <property type="project" value="TreeGrafter"/>
</dbReference>
<feature type="compositionally biased region" description="Polar residues" evidence="1">
    <location>
        <begin position="747"/>
        <end position="769"/>
    </location>
</feature>
<reference evidence="3 4" key="1">
    <citation type="submission" date="2018-12" db="EMBL/GenBank/DDBJ databases">
        <authorList>
            <person name="Tiukova I."/>
            <person name="Dainat J."/>
        </authorList>
    </citation>
    <scope>NUCLEOTIDE SEQUENCE [LARGE SCALE GENOMIC DNA]</scope>
</reference>
<dbReference type="GO" id="GO:0001179">
    <property type="term" value="F:RNA polymerase I general transcription initiation factor binding"/>
    <property type="evidence" value="ECO:0007669"/>
    <property type="project" value="TreeGrafter"/>
</dbReference>
<dbReference type="PANTHER" id="PTHR28221">
    <property type="entry name" value="RNA POLYMERASE I-SPECIFIC TRANSCRIPTION INITIATION FACTOR RRN6"/>
    <property type="match status" value="1"/>
</dbReference>
<feature type="region of interest" description="Disordered" evidence="1">
    <location>
        <begin position="690"/>
        <end position="714"/>
    </location>
</feature>
<dbReference type="STRING" id="13370.A0A448YU41"/>
<dbReference type="GO" id="GO:0070860">
    <property type="term" value="C:RNA polymerase I core factor complex"/>
    <property type="evidence" value="ECO:0007669"/>
    <property type="project" value="TreeGrafter"/>
</dbReference>
<dbReference type="InParanoid" id="A0A448YU41"/>
<dbReference type="GO" id="GO:0042790">
    <property type="term" value="P:nucleolar large rRNA transcription by RNA polymerase I"/>
    <property type="evidence" value="ECO:0007669"/>
    <property type="project" value="TreeGrafter"/>
</dbReference>
<accession>A0A448YU41</accession>